<dbReference type="PROSITE" id="PS00455">
    <property type="entry name" value="AMP_BINDING"/>
    <property type="match status" value="1"/>
</dbReference>
<evidence type="ECO:0000313" key="3">
    <source>
        <dbReference type="Proteomes" id="UP000322927"/>
    </source>
</evidence>
<dbReference type="InterPro" id="IPR042099">
    <property type="entry name" value="ANL_N_sf"/>
</dbReference>
<proteinExistence type="predicted"/>
<dbReference type="Gene3D" id="3.40.50.12780">
    <property type="entry name" value="N-terminal domain of ligase-like"/>
    <property type="match status" value="1"/>
</dbReference>
<dbReference type="InterPro" id="IPR050237">
    <property type="entry name" value="ATP-dep_AMP-bd_enzyme"/>
</dbReference>
<keyword evidence="2" id="KW-0436">Ligase</keyword>
<dbReference type="InterPro" id="IPR000873">
    <property type="entry name" value="AMP-dep_synth/lig_dom"/>
</dbReference>
<dbReference type="InterPro" id="IPR020845">
    <property type="entry name" value="AMP-binding_CS"/>
</dbReference>
<gene>
    <name evidence="2" type="ORF">DEJ48_14895</name>
</gene>
<name>A0A5P2BW64_STRVZ</name>
<protein>
    <submittedName>
        <fullName evidence="2">Long-chain fatty acid--CoA ligase</fullName>
    </submittedName>
</protein>
<feature type="domain" description="AMP-dependent synthetase/ligase" evidence="1">
    <location>
        <begin position="41"/>
        <end position="385"/>
    </location>
</feature>
<organism evidence="2 3">
    <name type="scientific">Streptomyces venezuelae</name>
    <dbReference type="NCBI Taxonomy" id="54571"/>
    <lineage>
        <taxon>Bacteria</taxon>
        <taxon>Bacillati</taxon>
        <taxon>Actinomycetota</taxon>
        <taxon>Actinomycetes</taxon>
        <taxon>Kitasatosporales</taxon>
        <taxon>Streptomycetaceae</taxon>
        <taxon>Streptomyces</taxon>
    </lineage>
</organism>
<accession>A0A5P2BW64</accession>
<sequence length="514" mass="55782">MRFPRSSDLLFGQLDSAAAEVTLPWGTDHESVAVTVKDGGLPLSELAQASRRLARSAVAAGLKEGDWCVVRLDQPLDIVVAVAGLTAVGVVPVLLSAKLDVASAAAALAPVTVPLHLLIAQRRTAEIPRLALAGGMSLVWEDVVSEPHADAGDQVPPHGIERPADAPYLVTHTSGTTGVPKLAVHTRNSFYQQSVVQARMLRTVRLRGYLAAAISPVHVRTLSGLLSALRLRLSVLLLASEEPDAVAEQLERWRPHYLETHPNTFVRWEELADTGVLSSVRLFLGTFDAMHPPTMERLLAGSRRRMPLFAEVYAQSELGPVAFRMKWRRGGRRESVASELAGHRVGRALPGYSRIRIVDEAGNPLGAQQSGRIQVRSKGFFAGYLNFPEKFEENRADGDWWDSGDWGAKSRFGNLRLLDRQVERLDGAASGIALEDVLLGRLPEAAEIVVLEAHGALVPVVATRTGIAVSSGRWAEAVDGLPELASPRHTSWSALPRTATGKVRRELLRQQLGF</sequence>
<evidence type="ECO:0000259" key="1">
    <source>
        <dbReference type="Pfam" id="PF00501"/>
    </source>
</evidence>
<dbReference type="PANTHER" id="PTHR43767:SF1">
    <property type="entry name" value="NONRIBOSOMAL PEPTIDE SYNTHASE PES1 (EUROFUNG)-RELATED"/>
    <property type="match status" value="1"/>
</dbReference>
<evidence type="ECO:0000313" key="2">
    <source>
        <dbReference type="EMBL" id="QES34513.1"/>
    </source>
</evidence>
<dbReference type="EMBL" id="CP029192">
    <property type="protein sequence ID" value="QES34513.1"/>
    <property type="molecule type" value="Genomic_DNA"/>
</dbReference>
<dbReference type="PANTHER" id="PTHR43767">
    <property type="entry name" value="LONG-CHAIN-FATTY-ACID--COA LIGASE"/>
    <property type="match status" value="1"/>
</dbReference>
<reference evidence="2 3" key="1">
    <citation type="submission" date="2018-05" db="EMBL/GenBank/DDBJ databases">
        <title>Streptomyces venezuelae.</title>
        <authorList>
            <person name="Kim W."/>
            <person name="Lee N."/>
            <person name="Cho B.-K."/>
        </authorList>
    </citation>
    <scope>NUCLEOTIDE SEQUENCE [LARGE SCALE GENOMIC DNA]</scope>
    <source>
        <strain evidence="2 3">ATCC 14584</strain>
    </source>
</reference>
<dbReference type="GO" id="GO:0016874">
    <property type="term" value="F:ligase activity"/>
    <property type="evidence" value="ECO:0007669"/>
    <property type="project" value="UniProtKB-KW"/>
</dbReference>
<dbReference type="SUPFAM" id="SSF56801">
    <property type="entry name" value="Acetyl-CoA synthetase-like"/>
    <property type="match status" value="1"/>
</dbReference>
<dbReference type="Proteomes" id="UP000322927">
    <property type="component" value="Chromosome"/>
</dbReference>
<dbReference type="Pfam" id="PF00501">
    <property type="entry name" value="AMP-binding"/>
    <property type="match status" value="1"/>
</dbReference>
<dbReference type="OrthoDB" id="4495845at2"/>
<dbReference type="AlphaFoldDB" id="A0A5P2BW64"/>
<dbReference type="RefSeq" id="WP_150216583.1">
    <property type="nucleotide sequence ID" value="NZ_CP029192.1"/>
</dbReference>